<feature type="transmembrane region" description="Helical" evidence="1">
    <location>
        <begin position="71"/>
        <end position="96"/>
    </location>
</feature>
<feature type="transmembrane region" description="Helical" evidence="1">
    <location>
        <begin position="186"/>
        <end position="207"/>
    </location>
</feature>
<dbReference type="Gene3D" id="1.20.1070.10">
    <property type="entry name" value="Rhodopsin 7-helix transmembrane proteins"/>
    <property type="match status" value="1"/>
</dbReference>
<reference evidence="2" key="1">
    <citation type="submission" date="2018-11" db="EMBL/GenBank/DDBJ databases">
        <authorList>
            <person name="Alioto T."/>
            <person name="Alioto T."/>
        </authorList>
    </citation>
    <scope>NUCLEOTIDE SEQUENCE</scope>
</reference>
<evidence type="ECO:0000256" key="1">
    <source>
        <dbReference type="SAM" id="Phobius"/>
    </source>
</evidence>
<evidence type="ECO:0000313" key="3">
    <source>
        <dbReference type="Proteomes" id="UP000596742"/>
    </source>
</evidence>
<gene>
    <name evidence="2" type="ORF">MGAL_10B011593</name>
</gene>
<organism evidence="2 3">
    <name type="scientific">Mytilus galloprovincialis</name>
    <name type="common">Mediterranean mussel</name>
    <dbReference type="NCBI Taxonomy" id="29158"/>
    <lineage>
        <taxon>Eukaryota</taxon>
        <taxon>Metazoa</taxon>
        <taxon>Spiralia</taxon>
        <taxon>Lophotrochozoa</taxon>
        <taxon>Mollusca</taxon>
        <taxon>Bivalvia</taxon>
        <taxon>Autobranchia</taxon>
        <taxon>Pteriomorphia</taxon>
        <taxon>Mytilida</taxon>
        <taxon>Mytiloidea</taxon>
        <taxon>Mytilidae</taxon>
        <taxon>Mytilinae</taxon>
        <taxon>Mytilus</taxon>
    </lineage>
</organism>
<sequence length="488" mass="54376">MEWSPTLIGGLFCRYAAVARCRYDRLKSVFGRLLIGMFLLSGAVLSVLFIKRDPIYFAPGLFSCDIIKDELSFVIGILTTVGPCFCCILLSIFAVCKVCIHHRIEPININRPTTTENLFGMRSSNNVHQPCRFSVNHLSEMTALGNLRRSTKALSILQVILATLIVTSFMLKNISRSTNAGEDEFLRISLFFTGVASLLQPSILLLMSKPMRRQVLELLFRQHRIAAASSEPFRIIQPTIQPRNEPISSVQIPNFLIQEQEMNIHVHVVPNENVIDSKRESIVSSFSCDIQMETATPRKDLNQFVGRRNLENGISVRSSITSSSESVFVRIGSGWPASSPSIALSDNRSMITSRISLGSVTIGSTSRYGSTDSADSFCVRRQTFTPLSYNLSLVHKILPQAWVSEQCKKNSPLKRRHTLHSRSTRLGENSQSLLTPIEDAGSLECSPRISTHSNSTTMRHSIRASRVASCLGKLQEFASNDSLFETIQ</sequence>
<keyword evidence="1" id="KW-1133">Transmembrane helix</keyword>
<dbReference type="OrthoDB" id="10282318at2759"/>
<keyword evidence="1" id="KW-0812">Transmembrane</keyword>
<accession>A0A8B6GB41</accession>
<dbReference type="EMBL" id="UYJE01008156">
    <property type="protein sequence ID" value="VDI61577.1"/>
    <property type="molecule type" value="Genomic_DNA"/>
</dbReference>
<protein>
    <submittedName>
        <fullName evidence="2">Uncharacterized protein</fullName>
    </submittedName>
</protein>
<dbReference type="SUPFAM" id="SSF81321">
    <property type="entry name" value="Family A G protein-coupled receptor-like"/>
    <property type="match status" value="1"/>
</dbReference>
<keyword evidence="3" id="KW-1185">Reference proteome</keyword>
<feature type="transmembrane region" description="Helical" evidence="1">
    <location>
        <begin position="29"/>
        <end position="51"/>
    </location>
</feature>
<dbReference type="AlphaFoldDB" id="A0A8B6GB41"/>
<dbReference type="Proteomes" id="UP000596742">
    <property type="component" value="Unassembled WGS sequence"/>
</dbReference>
<keyword evidence="1" id="KW-0472">Membrane</keyword>
<feature type="transmembrane region" description="Helical" evidence="1">
    <location>
        <begin position="153"/>
        <end position="174"/>
    </location>
</feature>
<proteinExistence type="predicted"/>
<comment type="caution">
    <text evidence="2">The sequence shown here is derived from an EMBL/GenBank/DDBJ whole genome shotgun (WGS) entry which is preliminary data.</text>
</comment>
<name>A0A8B6GB41_MYTGA</name>
<evidence type="ECO:0000313" key="2">
    <source>
        <dbReference type="EMBL" id="VDI61577.1"/>
    </source>
</evidence>